<dbReference type="Gene3D" id="3.90.1200.10">
    <property type="match status" value="1"/>
</dbReference>
<dbReference type="Proteomes" id="UP001364156">
    <property type="component" value="Chromosome"/>
</dbReference>
<dbReference type="InterPro" id="IPR041726">
    <property type="entry name" value="ACAD10_11_N"/>
</dbReference>
<name>A0ABZ2HI01_9RHOB</name>
<protein>
    <submittedName>
        <fullName evidence="2">Phosphotransferase family protein</fullName>
    </submittedName>
</protein>
<dbReference type="EMBL" id="CP146069">
    <property type="protein sequence ID" value="WWR47380.1"/>
    <property type="molecule type" value="Genomic_DNA"/>
</dbReference>
<reference evidence="2 3" key="1">
    <citation type="submission" date="2023-10" db="EMBL/GenBank/DDBJ databases">
        <title>Roseovarius strain S88 nov., isolated from a marine algae.</title>
        <authorList>
            <person name="Lee M.W."/>
            <person name="Lee J.K."/>
            <person name="Kim J.M."/>
            <person name="Choi D.G."/>
            <person name="Baek J.H."/>
            <person name="Bayburt H."/>
            <person name="Jung J.J."/>
            <person name="Han D.M."/>
            <person name="Jeon C.O."/>
        </authorList>
    </citation>
    <scope>NUCLEOTIDE SEQUENCE [LARGE SCALE GENOMIC DNA]</scope>
    <source>
        <strain evidence="2 3">S88</strain>
    </source>
</reference>
<dbReference type="Gene3D" id="3.30.200.20">
    <property type="entry name" value="Phosphorylase Kinase, domain 1"/>
    <property type="match status" value="1"/>
</dbReference>
<dbReference type="InterPro" id="IPR052898">
    <property type="entry name" value="ACAD10-like"/>
</dbReference>
<dbReference type="RefSeq" id="WP_338550209.1">
    <property type="nucleotide sequence ID" value="NZ_CP146069.1"/>
</dbReference>
<dbReference type="CDD" id="cd05154">
    <property type="entry name" value="ACAD10_11_N-like"/>
    <property type="match status" value="1"/>
</dbReference>
<dbReference type="SUPFAM" id="SSF56112">
    <property type="entry name" value="Protein kinase-like (PK-like)"/>
    <property type="match status" value="1"/>
</dbReference>
<evidence type="ECO:0000313" key="3">
    <source>
        <dbReference type="Proteomes" id="UP001364156"/>
    </source>
</evidence>
<gene>
    <name evidence="2" type="ORF">RZ517_04135</name>
</gene>
<dbReference type="Pfam" id="PF01636">
    <property type="entry name" value="APH"/>
    <property type="match status" value="1"/>
</dbReference>
<dbReference type="InterPro" id="IPR011009">
    <property type="entry name" value="Kinase-like_dom_sf"/>
</dbReference>
<dbReference type="PANTHER" id="PTHR47829:SF3">
    <property type="entry name" value="AMINOGLYCOSIDE PHOSPHOTRANSFERASE DOMAIN-CONTAINING PROTEIN"/>
    <property type="match status" value="1"/>
</dbReference>
<evidence type="ECO:0000313" key="2">
    <source>
        <dbReference type="EMBL" id="WWR47380.1"/>
    </source>
</evidence>
<feature type="domain" description="Aminoglycoside phosphotransferase" evidence="1">
    <location>
        <begin position="27"/>
        <end position="250"/>
    </location>
</feature>
<dbReference type="InterPro" id="IPR002575">
    <property type="entry name" value="Aminoglycoside_PTrfase"/>
</dbReference>
<sequence length="339" mass="37302">MNLELDTKAVAGWARSHVPGFQGTLSATKFSGGQSNPTYLLKTPPRTYVLRRKPTGVLLKSAHAVDREFRVQKALAGAEVPVAKMLAYCADDTVIGSEFYIMDHIEARVFDQPSMPDLTPAHRWTIMDDMNRVLAAIHAVDINAVGLADYGPPGHYCARQTDRWTKQYRATQTEAIADMDALIQWLEANMPADDGQRSLVHGDYRLDNLLIAPDAPKIRAVLDWELSTLGHPYADLAGVIMQWSMPASKEGRGLQGVDRAALGLPSDAEFIEDYCTRRGLSGIADFNFYLAFCFFRMAAILQGVKKRALDGNASDPERGLQLGAYVPKFARAGLEAAQT</sequence>
<proteinExistence type="predicted"/>
<evidence type="ECO:0000259" key="1">
    <source>
        <dbReference type="Pfam" id="PF01636"/>
    </source>
</evidence>
<dbReference type="PANTHER" id="PTHR47829">
    <property type="entry name" value="HYDROLASE, PUTATIVE (AFU_ORTHOLOGUE AFUA_1G12880)-RELATED"/>
    <property type="match status" value="1"/>
</dbReference>
<organism evidence="2 3">
    <name type="scientific">Roseovarius phycicola</name>
    <dbReference type="NCBI Taxonomy" id="3080976"/>
    <lineage>
        <taxon>Bacteria</taxon>
        <taxon>Pseudomonadati</taxon>
        <taxon>Pseudomonadota</taxon>
        <taxon>Alphaproteobacteria</taxon>
        <taxon>Rhodobacterales</taxon>
        <taxon>Roseobacteraceae</taxon>
        <taxon>Roseovarius</taxon>
    </lineage>
</organism>
<keyword evidence="3" id="KW-1185">Reference proteome</keyword>
<accession>A0ABZ2HI01</accession>